<protein>
    <submittedName>
        <fullName evidence="3">Uncharacterized protein</fullName>
    </submittedName>
</protein>
<sequence length="217" mass="23592">MRLLLFAFLTTSVLHLSVGMKKFEKGALAYLLFKGLQPKPQASEMMVMLPGGMDLSEMKVPMMMMVMPVSTSTTHVTPAMMAANMMGMTPMTVGNGPADMSPMTMAQMMHHMMLTQSSAASKDNNKKDTSAVAAMGPNANMMNMMIEANGNGAMMPGVNGGGSMVNPESVDIPTDDSSKNMVEALMRYEALHHKREHTHRPVPVRPVHAPRVHVDQQ</sequence>
<feature type="chain" id="PRO_5012167244" evidence="2">
    <location>
        <begin position="20"/>
        <end position="217"/>
    </location>
</feature>
<keyword evidence="2" id="KW-0732">Signal</keyword>
<feature type="signal peptide" evidence="2">
    <location>
        <begin position="1"/>
        <end position="19"/>
    </location>
</feature>
<evidence type="ECO:0000313" key="3">
    <source>
        <dbReference type="EMBL" id="OQR79556.1"/>
    </source>
</evidence>
<evidence type="ECO:0000256" key="1">
    <source>
        <dbReference type="SAM" id="MobiDB-lite"/>
    </source>
</evidence>
<evidence type="ECO:0000256" key="2">
    <source>
        <dbReference type="SAM" id="SignalP"/>
    </source>
</evidence>
<dbReference type="EMBL" id="MNPL01000959">
    <property type="protein sequence ID" value="OQR79556.1"/>
    <property type="molecule type" value="Genomic_DNA"/>
</dbReference>
<dbReference type="Proteomes" id="UP000192247">
    <property type="component" value="Unassembled WGS sequence"/>
</dbReference>
<comment type="caution">
    <text evidence="3">The sequence shown here is derived from an EMBL/GenBank/DDBJ whole genome shotgun (WGS) entry which is preliminary data.</text>
</comment>
<dbReference type="AlphaFoldDB" id="A0A1V9Y1E7"/>
<dbReference type="InParanoid" id="A0A1V9Y1E7"/>
<evidence type="ECO:0000313" key="4">
    <source>
        <dbReference type="Proteomes" id="UP000192247"/>
    </source>
</evidence>
<reference evidence="3 4" key="1">
    <citation type="journal article" date="2017" name="Gigascience">
        <title>Draft genome of the honey bee ectoparasitic mite, Tropilaelaps mercedesae, is shaped by the parasitic life history.</title>
        <authorList>
            <person name="Dong X."/>
            <person name="Armstrong S.D."/>
            <person name="Xia D."/>
            <person name="Makepeace B.L."/>
            <person name="Darby A.C."/>
            <person name="Kadowaki T."/>
        </authorList>
    </citation>
    <scope>NUCLEOTIDE SEQUENCE [LARGE SCALE GENOMIC DNA]</scope>
    <source>
        <strain evidence="3">Wuxi-XJTLU</strain>
    </source>
</reference>
<name>A0A1V9Y1E7_9ACAR</name>
<feature type="region of interest" description="Disordered" evidence="1">
    <location>
        <begin position="194"/>
        <end position="217"/>
    </location>
</feature>
<organism evidence="3 4">
    <name type="scientific">Tropilaelaps mercedesae</name>
    <dbReference type="NCBI Taxonomy" id="418985"/>
    <lineage>
        <taxon>Eukaryota</taxon>
        <taxon>Metazoa</taxon>
        <taxon>Ecdysozoa</taxon>
        <taxon>Arthropoda</taxon>
        <taxon>Chelicerata</taxon>
        <taxon>Arachnida</taxon>
        <taxon>Acari</taxon>
        <taxon>Parasitiformes</taxon>
        <taxon>Mesostigmata</taxon>
        <taxon>Gamasina</taxon>
        <taxon>Dermanyssoidea</taxon>
        <taxon>Laelapidae</taxon>
        <taxon>Tropilaelaps</taxon>
    </lineage>
</organism>
<accession>A0A1V9Y1E7</accession>
<gene>
    <name evidence="3" type="ORF">BIW11_05655</name>
</gene>
<keyword evidence="4" id="KW-1185">Reference proteome</keyword>
<dbReference type="OrthoDB" id="10645827at2759"/>
<proteinExistence type="predicted"/>